<feature type="compositionally biased region" description="Low complexity" evidence="2">
    <location>
        <begin position="29"/>
        <end position="44"/>
    </location>
</feature>
<dbReference type="InterPro" id="IPR040348">
    <property type="entry name" value="POLAR-like"/>
</dbReference>
<feature type="coiled-coil region" evidence="1">
    <location>
        <begin position="326"/>
        <end position="353"/>
    </location>
</feature>
<evidence type="ECO:0000256" key="2">
    <source>
        <dbReference type="SAM" id="MobiDB-lite"/>
    </source>
</evidence>
<feature type="region of interest" description="Disordered" evidence="2">
    <location>
        <begin position="29"/>
        <end position="62"/>
    </location>
</feature>
<proteinExistence type="predicted"/>
<dbReference type="GO" id="GO:0008356">
    <property type="term" value="P:asymmetric cell division"/>
    <property type="evidence" value="ECO:0007669"/>
    <property type="project" value="InterPro"/>
</dbReference>
<keyword evidence="3" id="KW-1185">Reference proteome</keyword>
<evidence type="ECO:0000256" key="1">
    <source>
        <dbReference type="SAM" id="Coils"/>
    </source>
</evidence>
<sequence length="696" mass="78790">MDLWVVATAAGAGYLAKYWQKLLRDGNSSSQMSSRNSSFEESGSPDQPFHRTAQRKKASGDILSDDAEVLNGRSSVMSQFDVSSALNVASTSGFDCETLEDMGNYQDYNGLSVSNLPLELSMSNDFQTFGHRSSIDGNMDDMADQLSCSSSRELNCFRPIVRKISSIRNKHSYGRFFRPLSSLDGCVMSHLYKEHIEMEEYILHSLQSPSRSTMKRFIVNDGTRIVSRAVRDSFSFQVDRDASNFHKEPCIEKNRNVYGVPLLPKIQSFKTSEKINIKAGRRQGGVSNASQMHNEKFFHAKDRMILFCLGISIGLVSSFMTNKCEIHKLKELLKHTENLVQDLQEELEMKDSLTVKELSNENCGSQGISENYFYDEKEQNLDPSAKFDDRELFEQNAEEGSESRSKIEAELEAELQRLGLNIDASSTDRRFSNLHELDPQFTGHFSEGELRADLFSERSAIQLQQNQDASEITCSGNYTVSPWELSVRLHEVIQSRLEARVRELEIALENSERKLQCIKAKQMNSWKEFAQSELLYSSSEESPSAQPLVMNLSGEALDAYNEAYNELTNMDDSEEELVLSPSVVDESKPVQSHTATNCRQFGVLNGRTNESTNLSQTLVMEKTDREDLQNKVGRMEKCFMLDQQSNDVDGSGDESSDYDDEMEKHLIKQIVEKTRMGSPVVLNAQRWLFSMDKDDG</sequence>
<protein>
    <submittedName>
        <fullName evidence="4">Uncharacterized protein LOC111006838</fullName>
    </submittedName>
</protein>
<organism evidence="3 4">
    <name type="scientific">Momordica charantia</name>
    <name type="common">Bitter gourd</name>
    <name type="synonym">Balsam pear</name>
    <dbReference type="NCBI Taxonomy" id="3673"/>
    <lineage>
        <taxon>Eukaryota</taxon>
        <taxon>Viridiplantae</taxon>
        <taxon>Streptophyta</taxon>
        <taxon>Embryophyta</taxon>
        <taxon>Tracheophyta</taxon>
        <taxon>Spermatophyta</taxon>
        <taxon>Magnoliopsida</taxon>
        <taxon>eudicotyledons</taxon>
        <taxon>Gunneridae</taxon>
        <taxon>Pentapetalae</taxon>
        <taxon>rosids</taxon>
        <taxon>fabids</taxon>
        <taxon>Cucurbitales</taxon>
        <taxon>Cucurbitaceae</taxon>
        <taxon>Momordiceae</taxon>
        <taxon>Momordica</taxon>
    </lineage>
</organism>
<dbReference type="PANTHER" id="PTHR33476:SF7">
    <property type="entry name" value="EMB|CAB62613.1"/>
    <property type="match status" value="1"/>
</dbReference>
<evidence type="ECO:0000313" key="3">
    <source>
        <dbReference type="Proteomes" id="UP000504603"/>
    </source>
</evidence>
<dbReference type="AlphaFoldDB" id="A0A6J1BYA4"/>
<feature type="coiled-coil region" evidence="1">
    <location>
        <begin position="494"/>
        <end position="521"/>
    </location>
</feature>
<reference evidence="4" key="1">
    <citation type="submission" date="2025-08" db="UniProtKB">
        <authorList>
            <consortium name="RefSeq"/>
        </authorList>
    </citation>
    <scope>IDENTIFICATION</scope>
    <source>
        <strain evidence="4">OHB3-1</strain>
    </source>
</reference>
<dbReference type="KEGG" id="mcha:111006838"/>
<evidence type="ECO:0000313" key="4">
    <source>
        <dbReference type="RefSeq" id="XP_022134611.1"/>
    </source>
</evidence>
<dbReference type="OrthoDB" id="1701885at2759"/>
<dbReference type="Proteomes" id="UP000504603">
    <property type="component" value="Unplaced"/>
</dbReference>
<dbReference type="PANTHER" id="PTHR33476">
    <property type="entry name" value="EMB|CAB62613.1"/>
    <property type="match status" value="1"/>
</dbReference>
<accession>A0A6J1BYA4</accession>
<dbReference type="RefSeq" id="XP_022134611.1">
    <property type="nucleotide sequence ID" value="XM_022278919.1"/>
</dbReference>
<dbReference type="GeneID" id="111006838"/>
<keyword evidence="1" id="KW-0175">Coiled coil</keyword>
<gene>
    <name evidence="4" type="primary">LOC111006838</name>
</gene>
<name>A0A6J1BYA4_MOMCH</name>